<dbReference type="InterPro" id="IPR007627">
    <property type="entry name" value="RNA_pol_sigma70_r2"/>
</dbReference>
<keyword evidence="2 6" id="KW-0805">Transcription regulation</keyword>
<evidence type="ECO:0000256" key="6">
    <source>
        <dbReference type="HAMAP-Rule" id="MF_02064"/>
    </source>
</evidence>
<evidence type="ECO:0000256" key="2">
    <source>
        <dbReference type="ARBA" id="ARBA00023015"/>
    </source>
</evidence>
<evidence type="ECO:0000259" key="7">
    <source>
        <dbReference type="Pfam" id="PF04542"/>
    </source>
</evidence>
<evidence type="ECO:0000313" key="9">
    <source>
        <dbReference type="Proteomes" id="UP000239663"/>
    </source>
</evidence>
<dbReference type="GO" id="GO:0003677">
    <property type="term" value="F:DNA binding"/>
    <property type="evidence" value="ECO:0007669"/>
    <property type="project" value="UniProtKB-UniRule"/>
</dbReference>
<dbReference type="GO" id="GO:0005737">
    <property type="term" value="C:cytoplasm"/>
    <property type="evidence" value="ECO:0007669"/>
    <property type="project" value="UniProtKB-SubCell"/>
</dbReference>
<dbReference type="NCBIfam" id="TIGR02895">
    <property type="entry name" value="spore_sigI"/>
    <property type="match status" value="1"/>
</dbReference>
<comment type="subunit">
    <text evidence="6">Interacts with RsgI.</text>
</comment>
<evidence type="ECO:0000256" key="5">
    <source>
        <dbReference type="ARBA" id="ARBA00023163"/>
    </source>
</evidence>
<feature type="domain" description="RNA polymerase sigma-70 region 2" evidence="7">
    <location>
        <begin position="33"/>
        <end position="103"/>
    </location>
</feature>
<dbReference type="GO" id="GO:0006352">
    <property type="term" value="P:DNA-templated transcription initiation"/>
    <property type="evidence" value="ECO:0007669"/>
    <property type="project" value="UniProtKB-UniRule"/>
</dbReference>
<protein>
    <recommendedName>
        <fullName evidence="6">RNA polymerase sigma factor SigI</fullName>
    </recommendedName>
</protein>
<dbReference type="SUPFAM" id="SSF88946">
    <property type="entry name" value="Sigma2 domain of RNA polymerase sigma factors"/>
    <property type="match status" value="1"/>
</dbReference>
<comment type="similarity">
    <text evidence="6">Belongs to the sigma-70 factor family. SigI subfamily.</text>
</comment>
<dbReference type="InterPro" id="IPR014284">
    <property type="entry name" value="RNA_pol_sigma-70_dom"/>
</dbReference>
<dbReference type="EMBL" id="PKOZ01000006">
    <property type="protein sequence ID" value="PQD95004.1"/>
    <property type="molecule type" value="Genomic_DNA"/>
</dbReference>
<dbReference type="NCBIfam" id="TIGR02937">
    <property type="entry name" value="sigma70-ECF"/>
    <property type="match status" value="1"/>
</dbReference>
<name>A0A2S7MYY1_9BACI</name>
<comment type="function">
    <text evidence="6">Sigma factors are initiation factors that promote the attachment of RNA polymerase to specific initiation sites and are then released.</text>
</comment>
<keyword evidence="6" id="KW-0346">Stress response</keyword>
<keyword evidence="5 6" id="KW-0804">Transcription</keyword>
<evidence type="ECO:0000256" key="4">
    <source>
        <dbReference type="ARBA" id="ARBA00023125"/>
    </source>
</evidence>
<comment type="activity regulation">
    <text evidence="6">Negatively regulated by the anti-sigma-I factor RsgI.</text>
</comment>
<keyword evidence="1 6" id="KW-0963">Cytoplasm</keyword>
<feature type="short sequence motif" description="Polymerase core binding" evidence="6">
    <location>
        <begin position="58"/>
        <end position="71"/>
    </location>
</feature>
<dbReference type="InterPro" id="IPR013325">
    <property type="entry name" value="RNA_pol_sigma_r2"/>
</dbReference>
<dbReference type="PIRSF" id="PIRSF038953">
    <property type="entry name" value="SigI"/>
    <property type="match status" value="1"/>
</dbReference>
<dbReference type="InterPro" id="IPR014244">
    <property type="entry name" value="RNA_pol_sigma-I"/>
</dbReference>
<dbReference type="Proteomes" id="UP000239663">
    <property type="component" value="Unassembled WGS sequence"/>
</dbReference>
<comment type="subcellular location">
    <subcellularLocation>
        <location evidence="6">Cytoplasm</location>
    </subcellularLocation>
</comment>
<dbReference type="PANTHER" id="PTHR30385:SF6">
    <property type="entry name" value="RNA POLYMERASE SIGMA FACTOR SIGI"/>
    <property type="match status" value="1"/>
</dbReference>
<proteinExistence type="inferred from homology"/>
<dbReference type="PANTHER" id="PTHR30385">
    <property type="entry name" value="SIGMA FACTOR F FLAGELLAR"/>
    <property type="match status" value="1"/>
</dbReference>
<sequence>MLGVFFSALKKRQSMEDMVYSIQKGDFDLRNDLIEQYKPFIKRSVSSVCKRYITDTDDEFSIGLIAFNDAIDRFSYEKGTALLSFADTMIKRRVIDHLRVQSRKKQELSIDFSVATEDGYAQSLLEADRSIEFHKEEIDAERRRDEIKSFTGRLQSFGITFDQLVQASPKHADARKNAISIARIVAEDSSMLNYLFQKKKLPLKILESKVNVSRKTIERNRIYIVAMVLVLSGDYRFLSDYIKGVLKD</sequence>
<keyword evidence="9" id="KW-1185">Reference proteome</keyword>
<comment type="caution">
    <text evidence="8">The sequence shown here is derived from an EMBL/GenBank/DDBJ whole genome shotgun (WGS) entry which is preliminary data.</text>
</comment>
<accession>A0A2S7MYY1</accession>
<dbReference type="GO" id="GO:0016987">
    <property type="term" value="F:sigma factor activity"/>
    <property type="evidence" value="ECO:0007669"/>
    <property type="project" value="UniProtKB-UniRule"/>
</dbReference>
<feature type="DNA-binding region" description="H-T-H motif" evidence="6">
    <location>
        <begin position="203"/>
        <end position="222"/>
    </location>
</feature>
<dbReference type="Pfam" id="PF04542">
    <property type="entry name" value="Sigma70_r2"/>
    <property type="match status" value="1"/>
</dbReference>
<dbReference type="AlphaFoldDB" id="A0A2S7MYY1"/>
<gene>
    <name evidence="6 8" type="primary">sigI</name>
    <name evidence="8" type="ORF">CYL18_11775</name>
</gene>
<keyword evidence="4 6" id="KW-0238">DNA-binding</keyword>
<dbReference type="OrthoDB" id="3190733at2"/>
<reference evidence="8 9" key="1">
    <citation type="submission" date="2017-12" db="EMBL/GenBank/DDBJ databases">
        <title>Taxonomic description and draft genome of Pradoshia cofamensis Gen. nov., sp. nov., a thermotolerant bacillale isolated from anterior gut of earthworm Eisenia fetida.</title>
        <authorList>
            <person name="Saha T."/>
            <person name="Chakraborty R."/>
        </authorList>
    </citation>
    <scope>NUCLEOTIDE SEQUENCE [LARGE SCALE GENOMIC DNA]</scope>
    <source>
        <strain evidence="8 9">EAG3</strain>
    </source>
</reference>
<keyword evidence="3 6" id="KW-0731">Sigma factor</keyword>
<dbReference type="HAMAP" id="MF_02064">
    <property type="entry name" value="Sigma70_SigI"/>
    <property type="match status" value="1"/>
</dbReference>
<dbReference type="NCBIfam" id="NF006172">
    <property type="entry name" value="PRK08311.1-3"/>
    <property type="match status" value="1"/>
</dbReference>
<evidence type="ECO:0000313" key="8">
    <source>
        <dbReference type="EMBL" id="PQD95004.1"/>
    </source>
</evidence>
<organism evidence="8 9">
    <name type="scientific">Pradoshia eiseniae</name>
    <dbReference type="NCBI Taxonomy" id="2064768"/>
    <lineage>
        <taxon>Bacteria</taxon>
        <taxon>Bacillati</taxon>
        <taxon>Bacillota</taxon>
        <taxon>Bacilli</taxon>
        <taxon>Bacillales</taxon>
        <taxon>Bacillaceae</taxon>
        <taxon>Pradoshia</taxon>
    </lineage>
</organism>
<dbReference type="Gene3D" id="1.10.1740.10">
    <property type="match status" value="1"/>
</dbReference>
<evidence type="ECO:0000256" key="3">
    <source>
        <dbReference type="ARBA" id="ARBA00023082"/>
    </source>
</evidence>
<evidence type="ECO:0000256" key="1">
    <source>
        <dbReference type="ARBA" id="ARBA00022490"/>
    </source>
</evidence>